<protein>
    <recommendedName>
        <fullName evidence="3">phosphoribulokinase</fullName>
        <ecNumber evidence="3">2.7.1.19</ecNumber>
    </recommendedName>
    <alternativeName>
        <fullName evidence="10">Phosphopentokinase</fullName>
    </alternativeName>
</protein>
<dbReference type="EC" id="2.7.1.19" evidence="3"/>
<evidence type="ECO:0000256" key="9">
    <source>
        <dbReference type="ARBA" id="ARBA00022840"/>
    </source>
</evidence>
<gene>
    <name evidence="13" type="ORF">HWN36_09895</name>
</gene>
<dbReference type="GO" id="GO:0008974">
    <property type="term" value="F:phosphoribulokinase activity"/>
    <property type="evidence" value="ECO:0007669"/>
    <property type="project" value="UniProtKB-EC"/>
</dbReference>
<dbReference type="InterPro" id="IPR006083">
    <property type="entry name" value="PRK/URK"/>
</dbReference>
<dbReference type="SUPFAM" id="SSF52540">
    <property type="entry name" value="P-loop containing nucleoside triphosphate hydrolases"/>
    <property type="match status" value="1"/>
</dbReference>
<dbReference type="NCBIfam" id="NF005655">
    <property type="entry name" value="PRK07429.1"/>
    <property type="match status" value="1"/>
</dbReference>
<evidence type="ECO:0000313" key="14">
    <source>
        <dbReference type="Proteomes" id="UP000570823"/>
    </source>
</evidence>
<evidence type="ECO:0000256" key="11">
    <source>
        <dbReference type="ARBA" id="ARBA00047663"/>
    </source>
</evidence>
<dbReference type="OrthoDB" id="51389at2157"/>
<organism evidence="13 14">
    <name type="scientific">Methanofollis tationis</name>
    <dbReference type="NCBI Taxonomy" id="81417"/>
    <lineage>
        <taxon>Archaea</taxon>
        <taxon>Methanobacteriati</taxon>
        <taxon>Methanobacteriota</taxon>
        <taxon>Stenosarchaea group</taxon>
        <taxon>Methanomicrobia</taxon>
        <taxon>Methanomicrobiales</taxon>
        <taxon>Methanomicrobiaceae</taxon>
        <taxon>Methanofollis</taxon>
    </lineage>
</organism>
<keyword evidence="5" id="KW-0113">Calvin cycle</keyword>
<reference evidence="13 14" key="1">
    <citation type="submission" date="2020-06" db="EMBL/GenBank/DDBJ databases">
        <title>Methanofollis fontis sp. nov., a methanogen isolated from marine sediments near a cold seep at Four-Way Closure Ridge offshore southwestern Taiwan.</title>
        <authorList>
            <person name="Chen S.-C."/>
            <person name="Teng N.-H."/>
            <person name="Lin Y.-S."/>
            <person name="Lai M.-C."/>
            <person name="Chen H.-H."/>
            <person name="Wang C.-C."/>
        </authorList>
    </citation>
    <scope>NUCLEOTIDE SEQUENCE [LARGE SCALE GENOMIC DNA]</scope>
    <source>
        <strain evidence="13 14">DSM 2702</strain>
    </source>
</reference>
<dbReference type="Proteomes" id="UP000570823">
    <property type="component" value="Unassembled WGS sequence"/>
</dbReference>
<dbReference type="PRINTS" id="PR00478">
    <property type="entry name" value="PHRIBLKINASE"/>
</dbReference>
<dbReference type="Pfam" id="PF00485">
    <property type="entry name" value="PRK"/>
    <property type="match status" value="1"/>
</dbReference>
<dbReference type="InterPro" id="IPR027417">
    <property type="entry name" value="P-loop_NTPase"/>
</dbReference>
<evidence type="ECO:0000256" key="10">
    <source>
        <dbReference type="ARBA" id="ARBA00031382"/>
    </source>
</evidence>
<accession>A0A7K4HQT7</accession>
<dbReference type="GO" id="GO:0005524">
    <property type="term" value="F:ATP binding"/>
    <property type="evidence" value="ECO:0007669"/>
    <property type="project" value="UniProtKB-KW"/>
</dbReference>
<keyword evidence="8 13" id="KW-0418">Kinase</keyword>
<keyword evidence="7" id="KW-0547">Nucleotide-binding</keyword>
<dbReference type="GO" id="GO:0019253">
    <property type="term" value="P:reductive pentose-phosphate cycle"/>
    <property type="evidence" value="ECO:0007669"/>
    <property type="project" value="UniProtKB-KW"/>
</dbReference>
<evidence type="ECO:0000256" key="3">
    <source>
        <dbReference type="ARBA" id="ARBA00012042"/>
    </source>
</evidence>
<evidence type="ECO:0000256" key="6">
    <source>
        <dbReference type="ARBA" id="ARBA00022679"/>
    </source>
</evidence>
<dbReference type="AlphaFoldDB" id="A0A7K4HQT7"/>
<dbReference type="Gene3D" id="3.40.50.300">
    <property type="entry name" value="P-loop containing nucleotide triphosphate hydrolases"/>
    <property type="match status" value="1"/>
</dbReference>
<comment type="catalytic activity">
    <reaction evidence="11">
        <text>D-ribulose 5-phosphate + ATP = D-ribulose 1,5-bisphosphate + ADP + H(+)</text>
        <dbReference type="Rhea" id="RHEA:19365"/>
        <dbReference type="ChEBI" id="CHEBI:15378"/>
        <dbReference type="ChEBI" id="CHEBI:30616"/>
        <dbReference type="ChEBI" id="CHEBI:57870"/>
        <dbReference type="ChEBI" id="CHEBI:58121"/>
        <dbReference type="ChEBI" id="CHEBI:456216"/>
        <dbReference type="EC" id="2.7.1.19"/>
    </reaction>
</comment>
<evidence type="ECO:0000256" key="2">
    <source>
        <dbReference type="ARBA" id="ARBA00009719"/>
    </source>
</evidence>
<comment type="pathway">
    <text evidence="1">Carbohydrate biosynthesis; Calvin cycle.</text>
</comment>
<keyword evidence="6 13" id="KW-0808">Transferase</keyword>
<evidence type="ECO:0000313" key="13">
    <source>
        <dbReference type="EMBL" id="NVO67611.1"/>
    </source>
</evidence>
<keyword evidence="9" id="KW-0067">ATP-binding</keyword>
<evidence type="ECO:0000256" key="5">
    <source>
        <dbReference type="ARBA" id="ARBA00022567"/>
    </source>
</evidence>
<comment type="caution">
    <text evidence="13">The sequence shown here is derived from an EMBL/GenBank/DDBJ whole genome shotgun (WGS) entry which is preliminary data.</text>
</comment>
<evidence type="ECO:0000256" key="4">
    <source>
        <dbReference type="ARBA" id="ARBA00022531"/>
    </source>
</evidence>
<proteinExistence type="inferred from homology"/>
<evidence type="ECO:0000256" key="8">
    <source>
        <dbReference type="ARBA" id="ARBA00022777"/>
    </source>
</evidence>
<comment type="similarity">
    <text evidence="2">Belongs to the phosphoribulokinase family.</text>
</comment>
<dbReference type="EMBL" id="JABXWR010000001">
    <property type="protein sequence ID" value="NVO67611.1"/>
    <property type="molecule type" value="Genomic_DNA"/>
</dbReference>
<keyword evidence="4" id="KW-0602">Photosynthesis</keyword>
<evidence type="ECO:0000259" key="12">
    <source>
        <dbReference type="Pfam" id="PF00485"/>
    </source>
</evidence>
<feature type="domain" description="Phosphoribulokinase/uridine kinase" evidence="12">
    <location>
        <begin position="18"/>
        <end position="193"/>
    </location>
</feature>
<dbReference type="RefSeq" id="WP_176789183.1">
    <property type="nucleotide sequence ID" value="NZ_JABXWR010000001.1"/>
</dbReference>
<dbReference type="PANTHER" id="PTHR10285">
    <property type="entry name" value="URIDINE KINASE"/>
    <property type="match status" value="1"/>
</dbReference>
<keyword evidence="14" id="KW-1185">Reference proteome</keyword>
<name>A0A7K4HQT7_9EURY</name>
<evidence type="ECO:0000256" key="1">
    <source>
        <dbReference type="ARBA" id="ARBA00005215"/>
    </source>
</evidence>
<evidence type="ECO:0000256" key="7">
    <source>
        <dbReference type="ARBA" id="ARBA00022741"/>
    </source>
</evidence>
<sequence length="326" mass="36747">MDTPVFRDLISRSDAVFVIGVAGDSGSGKTTFTRAIREIVGADLVATITLDDYHRYDRKERKDLRITPLVPEANNLDLLADHIRALKGGNAVMKPVYNHSDGTFDPPVLFRPARVLILEGLHTLFTPELRSLLDFSLFVDPDPAVKTLWKIRRDMQRRGYSRAEVMAEMEERKPDYERYIAPQRAYADVVIQIACSGYGEEASQEQNVYRVTILQKKLLQQMVEIGLSLDLGEIFRLCERPFLLKFGLSSLDGRGLSALVLDGELAASAIRRLARTIGRETRSEAVHLFADRQYVTAGEIAELILAWRILNRWHVLEAARSAHAKG</sequence>
<dbReference type="InterPro" id="IPR006082">
    <property type="entry name" value="PRK"/>
</dbReference>